<dbReference type="GO" id="GO:0006633">
    <property type="term" value="P:fatty acid biosynthetic process"/>
    <property type="evidence" value="ECO:0007669"/>
    <property type="project" value="TreeGrafter"/>
</dbReference>
<dbReference type="AlphaFoldDB" id="A0A6N9H5W6"/>
<proteinExistence type="predicted"/>
<comment type="catalytic activity">
    <reaction evidence="4">
        <text>holo-[ACP] + malonyl-CoA = malonyl-[ACP] + CoA</text>
        <dbReference type="Rhea" id="RHEA:41792"/>
        <dbReference type="Rhea" id="RHEA-COMP:9623"/>
        <dbReference type="Rhea" id="RHEA-COMP:9685"/>
        <dbReference type="ChEBI" id="CHEBI:57287"/>
        <dbReference type="ChEBI" id="CHEBI:57384"/>
        <dbReference type="ChEBI" id="CHEBI:64479"/>
        <dbReference type="ChEBI" id="CHEBI:78449"/>
        <dbReference type="EC" id="2.3.1.39"/>
    </reaction>
</comment>
<evidence type="ECO:0000256" key="1">
    <source>
        <dbReference type="ARBA" id="ARBA00013258"/>
    </source>
</evidence>
<dbReference type="SUPFAM" id="SSF55048">
    <property type="entry name" value="Probable ACP-binding domain of malonyl-CoA ACP transacylase"/>
    <property type="match status" value="1"/>
</dbReference>
<name>A0A6N9H5W6_9MICO</name>
<evidence type="ECO:0000259" key="5">
    <source>
        <dbReference type="SMART" id="SM00827"/>
    </source>
</evidence>
<keyword evidence="3 6" id="KW-0012">Acyltransferase</keyword>
<evidence type="ECO:0000313" key="6">
    <source>
        <dbReference type="EMBL" id="MYM19014.1"/>
    </source>
</evidence>
<dbReference type="PANTHER" id="PTHR42681:SF1">
    <property type="entry name" value="MALONYL-COA-ACYL CARRIER PROTEIN TRANSACYLASE, MITOCHONDRIAL"/>
    <property type="match status" value="1"/>
</dbReference>
<dbReference type="GO" id="GO:0005829">
    <property type="term" value="C:cytosol"/>
    <property type="evidence" value="ECO:0007669"/>
    <property type="project" value="TreeGrafter"/>
</dbReference>
<keyword evidence="2 6" id="KW-0808">Transferase</keyword>
<feature type="domain" description="Malonyl-CoA:ACP transacylase (MAT)" evidence="5">
    <location>
        <begin position="5"/>
        <end position="286"/>
    </location>
</feature>
<dbReference type="InterPro" id="IPR001227">
    <property type="entry name" value="Ac_transferase_dom_sf"/>
</dbReference>
<gene>
    <name evidence="6" type="ORF">GSY69_03225</name>
</gene>
<dbReference type="EMBL" id="WWEQ01000008">
    <property type="protein sequence ID" value="MYM19014.1"/>
    <property type="molecule type" value="Genomic_DNA"/>
</dbReference>
<dbReference type="InterPro" id="IPR016035">
    <property type="entry name" value="Acyl_Trfase/lysoPLipase"/>
</dbReference>
<comment type="caution">
    <text evidence="6">The sequence shown here is derived from an EMBL/GenBank/DDBJ whole genome shotgun (WGS) entry which is preliminary data.</text>
</comment>
<dbReference type="EC" id="2.3.1.39" evidence="1"/>
<protein>
    <recommendedName>
        <fullName evidence="1">[acyl-carrier-protein] S-malonyltransferase</fullName>
        <ecNumber evidence="1">2.3.1.39</ecNumber>
    </recommendedName>
</protein>
<dbReference type="InterPro" id="IPR014043">
    <property type="entry name" value="Acyl_transferase_dom"/>
</dbReference>
<organism evidence="6 7">
    <name type="scientific">Brevibacterium rongguiense</name>
    <dbReference type="NCBI Taxonomy" id="2695267"/>
    <lineage>
        <taxon>Bacteria</taxon>
        <taxon>Bacillati</taxon>
        <taxon>Actinomycetota</taxon>
        <taxon>Actinomycetes</taxon>
        <taxon>Micrococcales</taxon>
        <taxon>Brevibacteriaceae</taxon>
        <taxon>Brevibacterium</taxon>
    </lineage>
</organism>
<accession>A0A6N9H5W6</accession>
<dbReference type="Gene3D" id="3.30.70.250">
    <property type="entry name" value="Malonyl-CoA ACP transacylase, ACP-binding"/>
    <property type="match status" value="1"/>
</dbReference>
<dbReference type="SUPFAM" id="SSF52151">
    <property type="entry name" value="FabD/lysophospholipase-like"/>
    <property type="match status" value="1"/>
</dbReference>
<keyword evidence="7" id="KW-1185">Reference proteome</keyword>
<dbReference type="Gene3D" id="3.40.366.10">
    <property type="entry name" value="Malonyl-Coenzyme A Acyl Carrier Protein, domain 2"/>
    <property type="match status" value="1"/>
</dbReference>
<dbReference type="Proteomes" id="UP000469215">
    <property type="component" value="Unassembled WGS sequence"/>
</dbReference>
<reference evidence="6 7" key="1">
    <citation type="submission" date="2020-01" db="EMBL/GenBank/DDBJ databases">
        <authorList>
            <person name="Deng T."/>
        </authorList>
    </citation>
    <scope>NUCLEOTIDE SEQUENCE [LARGE SCALE GENOMIC DNA]</scope>
    <source>
        <strain evidence="6 7">5221</strain>
    </source>
</reference>
<dbReference type="GO" id="GO:0004314">
    <property type="term" value="F:[acyl-carrier-protein] S-malonyltransferase activity"/>
    <property type="evidence" value="ECO:0007669"/>
    <property type="project" value="UniProtKB-EC"/>
</dbReference>
<evidence type="ECO:0000256" key="2">
    <source>
        <dbReference type="ARBA" id="ARBA00022679"/>
    </source>
</evidence>
<dbReference type="InterPro" id="IPR016036">
    <property type="entry name" value="Malonyl_transacylase_ACP-bd"/>
</dbReference>
<dbReference type="InterPro" id="IPR050858">
    <property type="entry name" value="Mal-CoA-ACP_Trans/PKS_FabD"/>
</dbReference>
<sequence>MLVIACPGQGAQKPGFLSSFLELEAFAQAIGEMSEACGLDLAALGTTADAEEIKDTAVAQPLLVAAAIAAGQQLLPQAAPQLLAGHSVGEIAAAQLAGILSPADAMRFVTVRAQGMARASAAEPTGMAAVVGGQADDVLAAIGAAGLSPANVNGGGQTVAAGSLAGIERLAEAPPERARVLPLKVAGAFHTAYMEPALPELRETAGQLRAADPTTPILTNADGSAVASGARYVELLVHQVTNPVRWDLCQSTMLESGATGLLELVPGGTLTGIAKRALKGVETFAIKSADDLDAAREFAAAHA</sequence>
<dbReference type="PANTHER" id="PTHR42681">
    <property type="entry name" value="MALONYL-COA-ACYL CARRIER PROTEIN TRANSACYLASE, MITOCHONDRIAL"/>
    <property type="match status" value="1"/>
</dbReference>
<dbReference type="Pfam" id="PF00698">
    <property type="entry name" value="Acyl_transf_1"/>
    <property type="match status" value="1"/>
</dbReference>
<dbReference type="RefSeq" id="WP_160952452.1">
    <property type="nucleotide sequence ID" value="NZ_WWEQ01000008.1"/>
</dbReference>
<evidence type="ECO:0000256" key="3">
    <source>
        <dbReference type="ARBA" id="ARBA00023315"/>
    </source>
</evidence>
<evidence type="ECO:0000313" key="7">
    <source>
        <dbReference type="Proteomes" id="UP000469215"/>
    </source>
</evidence>
<dbReference type="SMART" id="SM00827">
    <property type="entry name" value="PKS_AT"/>
    <property type="match status" value="1"/>
</dbReference>
<evidence type="ECO:0000256" key="4">
    <source>
        <dbReference type="ARBA" id="ARBA00048462"/>
    </source>
</evidence>